<dbReference type="PATRIC" id="fig|1317124.6.peg.720"/>
<evidence type="ECO:0000256" key="8">
    <source>
        <dbReference type="ARBA" id="ARBA00022857"/>
    </source>
</evidence>
<keyword evidence="12 17" id="KW-0456">Lyase</keyword>
<evidence type="ECO:0000256" key="13">
    <source>
        <dbReference type="ARBA" id="ARBA00023268"/>
    </source>
</evidence>
<evidence type="ECO:0000256" key="10">
    <source>
        <dbReference type="ARBA" id="ARBA00023027"/>
    </source>
</evidence>
<reference evidence="22 23" key="2">
    <citation type="journal article" date="2015" name="Antonie Van Leeuwenhoek">
        <title>Thioclava indica sp. nov., isolated from surface seawater of the Indian Ocean.</title>
        <authorList>
            <person name="Liu Y."/>
            <person name="Lai Q."/>
            <person name="Du J."/>
            <person name="Xu H."/>
            <person name="Jiang L."/>
            <person name="Shao Z."/>
        </authorList>
    </citation>
    <scope>NUCLEOTIDE SEQUENCE [LARGE SCALE GENOMIC DNA]</scope>
    <source>
        <strain evidence="22 23">13D2W-2</strain>
    </source>
</reference>
<keyword evidence="10 17" id="KW-0520">NAD</keyword>
<dbReference type="GO" id="GO:0046872">
    <property type="term" value="F:metal ion binding"/>
    <property type="evidence" value="ECO:0007669"/>
    <property type="project" value="UniProtKB-UniRule"/>
</dbReference>
<dbReference type="OrthoDB" id="9806925at2"/>
<comment type="caution">
    <text evidence="18">Lacks conserved residue(s) required for the propagation of feature annotation.</text>
</comment>
<feature type="binding site" evidence="18">
    <location>
        <position position="170"/>
    </location>
    <ligand>
        <name>(6S)-NADPHX</name>
        <dbReference type="ChEBI" id="CHEBI:64076"/>
    </ligand>
</feature>
<evidence type="ECO:0000256" key="18">
    <source>
        <dbReference type="HAMAP-Rule" id="MF_01966"/>
    </source>
</evidence>
<comment type="function">
    <text evidence="18">Catalyzes the epimerization of the S- and R-forms of NAD(P)HX, a damaged form of NAD(P)H that is a result of enzymatic or heat-dependent hydration. This is a prerequisite for the S-specific NAD(P)H-hydrate dehydratase to allow the repair of both epimers of NAD(P)HX.</text>
</comment>
<evidence type="ECO:0000256" key="6">
    <source>
        <dbReference type="ARBA" id="ARBA00022741"/>
    </source>
</evidence>
<dbReference type="InterPro" id="IPR017953">
    <property type="entry name" value="Carbohydrate_kinase_pred_CS"/>
</dbReference>
<gene>
    <name evidence="18" type="primary">nnrE</name>
    <name evidence="17" type="synonym">nnrD</name>
    <name evidence="22" type="ORF">DW2_03564</name>
</gene>
<feature type="binding site" evidence="18">
    <location>
        <position position="129"/>
    </location>
    <ligand>
        <name>K(+)</name>
        <dbReference type="ChEBI" id="CHEBI:29103"/>
    </ligand>
</feature>
<name>A0A085U058_9RHOB</name>
<keyword evidence="5 18" id="KW-0479">Metal-binding</keyword>
<comment type="caution">
    <text evidence="22">The sequence shown here is derived from an EMBL/GenBank/DDBJ whole genome shotgun (WGS) entry which is preliminary data.</text>
</comment>
<evidence type="ECO:0000256" key="17">
    <source>
        <dbReference type="HAMAP-Rule" id="MF_01965"/>
    </source>
</evidence>
<evidence type="ECO:0000256" key="11">
    <source>
        <dbReference type="ARBA" id="ARBA00023235"/>
    </source>
</evidence>
<evidence type="ECO:0000256" key="5">
    <source>
        <dbReference type="ARBA" id="ARBA00022723"/>
    </source>
</evidence>
<keyword evidence="11 18" id="KW-0413">Isomerase</keyword>
<dbReference type="eggNOG" id="COG0062">
    <property type="taxonomic scope" value="Bacteria"/>
</dbReference>
<dbReference type="HAMAP" id="MF_01966">
    <property type="entry name" value="NADHX_epimerase"/>
    <property type="match status" value="1"/>
</dbReference>
<dbReference type="CDD" id="cd01171">
    <property type="entry name" value="YXKO-related"/>
    <property type="match status" value="1"/>
</dbReference>
<dbReference type="Gene3D" id="3.40.50.10260">
    <property type="entry name" value="YjeF N-terminal domain"/>
    <property type="match status" value="1"/>
</dbReference>
<dbReference type="InterPro" id="IPR000631">
    <property type="entry name" value="CARKD"/>
</dbReference>
<organism evidence="22 23">
    <name type="scientific">Thioclava atlantica</name>
    <dbReference type="NCBI Taxonomy" id="1317124"/>
    <lineage>
        <taxon>Bacteria</taxon>
        <taxon>Pseudomonadati</taxon>
        <taxon>Pseudomonadota</taxon>
        <taxon>Alphaproteobacteria</taxon>
        <taxon>Rhodobacterales</taxon>
        <taxon>Paracoccaceae</taxon>
        <taxon>Thioclava</taxon>
    </lineage>
</organism>
<feature type="domain" description="YjeF C-terminal" evidence="20">
    <location>
        <begin position="240"/>
        <end position="519"/>
    </location>
</feature>
<comment type="similarity">
    <text evidence="3 19">In the N-terminal section; belongs to the NnrE/AIBP family.</text>
</comment>
<comment type="subunit">
    <text evidence="17">Homotetramer.</text>
</comment>
<dbReference type="PROSITE" id="PS51385">
    <property type="entry name" value="YJEF_N"/>
    <property type="match status" value="1"/>
</dbReference>
<comment type="cofactor">
    <cofactor evidence="17">
        <name>Mg(2+)</name>
        <dbReference type="ChEBI" id="CHEBI:18420"/>
    </cofactor>
</comment>
<evidence type="ECO:0000256" key="3">
    <source>
        <dbReference type="ARBA" id="ARBA00006001"/>
    </source>
</evidence>
<dbReference type="InterPro" id="IPR036652">
    <property type="entry name" value="YjeF_N_dom_sf"/>
</dbReference>
<feature type="domain" description="YjeF N-terminal" evidence="21">
    <location>
        <begin position="10"/>
        <end position="236"/>
    </location>
</feature>
<feature type="binding site" evidence="18">
    <location>
        <position position="173"/>
    </location>
    <ligand>
        <name>K(+)</name>
        <dbReference type="ChEBI" id="CHEBI:29103"/>
    </ligand>
</feature>
<feature type="binding site" evidence="18">
    <location>
        <begin position="133"/>
        <end position="139"/>
    </location>
    <ligand>
        <name>(6S)-NADPHX</name>
        <dbReference type="ChEBI" id="CHEBI:64076"/>
    </ligand>
</feature>
<dbReference type="EC" id="5.1.99.6" evidence="19"/>
<evidence type="ECO:0000256" key="7">
    <source>
        <dbReference type="ARBA" id="ARBA00022840"/>
    </source>
</evidence>
<dbReference type="PANTHER" id="PTHR12592">
    <property type="entry name" value="ATP-DEPENDENT (S)-NAD(P)H-HYDRATE DEHYDRATASE FAMILY MEMBER"/>
    <property type="match status" value="1"/>
</dbReference>
<keyword evidence="13" id="KW-0511">Multifunctional enzyme</keyword>
<dbReference type="SUPFAM" id="SSF64153">
    <property type="entry name" value="YjeF N-terminal domain-like"/>
    <property type="match status" value="1"/>
</dbReference>
<dbReference type="PROSITE" id="PS51383">
    <property type="entry name" value="YJEF_C_3"/>
    <property type="match status" value="1"/>
</dbReference>
<evidence type="ECO:0000256" key="1">
    <source>
        <dbReference type="ARBA" id="ARBA00000013"/>
    </source>
</evidence>
<feature type="binding site" evidence="18">
    <location>
        <begin position="60"/>
        <end position="64"/>
    </location>
    <ligand>
        <name>(6S)-NADPHX</name>
        <dbReference type="ChEBI" id="CHEBI:64076"/>
    </ligand>
</feature>
<dbReference type="RefSeq" id="WP_038143871.1">
    <property type="nucleotide sequence ID" value="NZ_AQRC01000002.1"/>
</dbReference>
<dbReference type="NCBIfam" id="TIGR00196">
    <property type="entry name" value="yjeF_cterm"/>
    <property type="match status" value="1"/>
</dbReference>
<dbReference type="STRING" id="1317124.DW2_03564"/>
<dbReference type="GO" id="GO:0052856">
    <property type="term" value="F:NAD(P)HX epimerase activity"/>
    <property type="evidence" value="ECO:0007669"/>
    <property type="project" value="UniProtKB-UniRule"/>
</dbReference>
<dbReference type="SUPFAM" id="SSF53613">
    <property type="entry name" value="Ribokinase-like"/>
    <property type="match status" value="1"/>
</dbReference>
<dbReference type="InterPro" id="IPR030677">
    <property type="entry name" value="Nnr"/>
</dbReference>
<evidence type="ECO:0000256" key="9">
    <source>
        <dbReference type="ARBA" id="ARBA00022958"/>
    </source>
</evidence>
<evidence type="ECO:0000256" key="12">
    <source>
        <dbReference type="ARBA" id="ARBA00023239"/>
    </source>
</evidence>
<comment type="catalytic activity">
    <reaction evidence="16 17 19">
        <text>(6S)-NADPHX + ADP = AMP + phosphate + NADPH + H(+)</text>
        <dbReference type="Rhea" id="RHEA:32235"/>
        <dbReference type="ChEBI" id="CHEBI:15378"/>
        <dbReference type="ChEBI" id="CHEBI:43474"/>
        <dbReference type="ChEBI" id="CHEBI:57783"/>
        <dbReference type="ChEBI" id="CHEBI:64076"/>
        <dbReference type="ChEBI" id="CHEBI:456215"/>
        <dbReference type="ChEBI" id="CHEBI:456216"/>
        <dbReference type="EC" id="4.2.1.136"/>
    </reaction>
</comment>
<comment type="function">
    <text evidence="17">Catalyzes the dehydration of the S-form of NAD(P)HX at the expense of ADP, which is converted to AMP. Together with NAD(P)HX epimerase, which catalyzes the epimerization of the S- and R-forms, the enzyme allows the repair of both epimers of NAD(P)HX, a damaged form of NAD(P)H that is a result of enzymatic or heat-dependent hydration.</text>
</comment>
<dbReference type="InterPro" id="IPR004443">
    <property type="entry name" value="YjeF_N_dom"/>
</dbReference>
<dbReference type="Proteomes" id="UP000028607">
    <property type="component" value="Unassembled WGS sequence"/>
</dbReference>
<evidence type="ECO:0000256" key="4">
    <source>
        <dbReference type="ARBA" id="ARBA00009524"/>
    </source>
</evidence>
<comment type="catalytic activity">
    <reaction evidence="15 17 19">
        <text>(6S)-NADHX + ADP = AMP + phosphate + NADH + H(+)</text>
        <dbReference type="Rhea" id="RHEA:32223"/>
        <dbReference type="ChEBI" id="CHEBI:15378"/>
        <dbReference type="ChEBI" id="CHEBI:43474"/>
        <dbReference type="ChEBI" id="CHEBI:57945"/>
        <dbReference type="ChEBI" id="CHEBI:64074"/>
        <dbReference type="ChEBI" id="CHEBI:456215"/>
        <dbReference type="ChEBI" id="CHEBI:456216"/>
        <dbReference type="EC" id="4.2.1.136"/>
    </reaction>
</comment>
<keyword evidence="9 18" id="KW-0630">Potassium</keyword>
<dbReference type="PIRSF" id="PIRSF017184">
    <property type="entry name" value="Nnr"/>
    <property type="match status" value="1"/>
</dbReference>
<feature type="binding site" evidence="17">
    <location>
        <position position="465"/>
    </location>
    <ligand>
        <name>(6S)-NADPHX</name>
        <dbReference type="ChEBI" id="CHEBI:64076"/>
    </ligand>
</feature>
<comment type="similarity">
    <text evidence="4 19">In the C-terminal section; belongs to the NnrD/CARKD family.</text>
</comment>
<accession>A0A085U058</accession>
<feature type="binding site" evidence="18">
    <location>
        <position position="61"/>
    </location>
    <ligand>
        <name>K(+)</name>
        <dbReference type="ChEBI" id="CHEBI:29103"/>
    </ligand>
</feature>
<comment type="similarity">
    <text evidence="18">Belongs to the NnrE/AIBP family.</text>
</comment>
<dbReference type="InterPro" id="IPR029056">
    <property type="entry name" value="Ribokinase-like"/>
</dbReference>
<comment type="catalytic activity">
    <reaction evidence="2 18 19">
        <text>(6R)-NADPHX = (6S)-NADPHX</text>
        <dbReference type="Rhea" id="RHEA:32227"/>
        <dbReference type="ChEBI" id="CHEBI:64076"/>
        <dbReference type="ChEBI" id="CHEBI:64077"/>
        <dbReference type="EC" id="5.1.99.6"/>
    </reaction>
</comment>
<dbReference type="GO" id="GO:0046496">
    <property type="term" value="P:nicotinamide nucleotide metabolic process"/>
    <property type="evidence" value="ECO:0007669"/>
    <property type="project" value="UniProtKB-UniRule"/>
</dbReference>
<evidence type="ECO:0000256" key="19">
    <source>
        <dbReference type="PIRNR" id="PIRNR017184"/>
    </source>
</evidence>
<proteinExistence type="inferred from homology"/>
<comment type="cofactor">
    <cofactor evidence="18 19">
        <name>K(+)</name>
        <dbReference type="ChEBI" id="CHEBI:29103"/>
    </cofactor>
    <text evidence="18 19">Binds 1 potassium ion per subunit.</text>
</comment>
<dbReference type="PANTHER" id="PTHR12592:SF0">
    <property type="entry name" value="ATP-DEPENDENT (S)-NAD(P)H-HYDRATE DEHYDRATASE"/>
    <property type="match status" value="1"/>
</dbReference>
<reference evidence="23" key="1">
    <citation type="submission" date="2013-04" db="EMBL/GenBank/DDBJ databases">
        <title>Thioclava sp. 13D2W-2 Genome Sequencing.</title>
        <authorList>
            <person name="Lai Q."/>
            <person name="Li G."/>
            <person name="Shao Z."/>
        </authorList>
    </citation>
    <scope>NUCLEOTIDE SEQUENCE [LARGE SCALE GENOMIC DNA]</scope>
    <source>
        <strain evidence="23">13D2W-2</strain>
    </source>
</reference>
<dbReference type="EC" id="4.2.1.136" evidence="19"/>
<feature type="binding site" evidence="17">
    <location>
        <position position="338"/>
    </location>
    <ligand>
        <name>(6S)-NADPHX</name>
        <dbReference type="ChEBI" id="CHEBI:64076"/>
    </ligand>
</feature>
<dbReference type="NCBIfam" id="TIGR00197">
    <property type="entry name" value="yjeF_nterm"/>
    <property type="match status" value="1"/>
</dbReference>
<comment type="catalytic activity">
    <reaction evidence="1 18 19">
        <text>(6R)-NADHX = (6S)-NADHX</text>
        <dbReference type="Rhea" id="RHEA:32215"/>
        <dbReference type="ChEBI" id="CHEBI:64074"/>
        <dbReference type="ChEBI" id="CHEBI:64075"/>
        <dbReference type="EC" id="5.1.99.6"/>
    </reaction>
</comment>
<evidence type="ECO:0000259" key="21">
    <source>
        <dbReference type="PROSITE" id="PS51385"/>
    </source>
</evidence>
<sequence length="521" mass="53553">MSEILTAAQMRACEMAEIESGAVTGLELMERAGAGVVEAIFAQWPEFSPGRAIVLCGPGNNGGDGYVIARLLAERGWSVDCHAFGDPSGLPADARTNHDRWKRMGAVHPWDDSAIAARIDSLEGGLVIDALFGTGLTRALPEQMDQTGRAIATRHSAAPADARPHLVAVDIPSGISSDSGRDLGGALPADLTVTFHRAKCGHYLDPRSGPSRPAGGATLSGRIAIVDIGLPQTPLPDAAALITAPTHSLAKGSGGHKYGHGHALVLSGRAGKGGAARLAARAALRIGAGLVTLACPQAALPENAAQLNAVMLTPLPDAYALRGLMKDERLNALCLGPGLGAARAQEMVPAALWGKRATVLDADALTAFESDPELLFGQLHPDCVLTPHLGEFARLFPDLAGKLSDPDQPGYSKLDATREAAARAGCTVLLKGPDTAIATQDSRVALHSATGARAAPWLATAGSGDVLAGLIAGLLARGATPFDAACSAAWLHAEAARSFGPGLIAEDLPEELPRVLRGLAL</sequence>
<keyword evidence="8 17" id="KW-0521">NADP</keyword>
<dbReference type="eggNOG" id="COG0063">
    <property type="taxonomic scope" value="Bacteria"/>
</dbReference>
<dbReference type="HAMAP" id="MF_01965">
    <property type="entry name" value="NADHX_dehydratase"/>
    <property type="match status" value="1"/>
</dbReference>
<comment type="function">
    <text evidence="14 19">Bifunctional enzyme that catalyzes the epimerization of the S- and R-forms of NAD(P)HX and the dehydration of the S-form of NAD(P)HX at the expense of ADP, which is converted to AMP. This allows the repair of both epimers of NAD(P)HX, a damaged form of NAD(P)H that is a result of enzymatic or heat-dependent hydration.</text>
</comment>
<dbReference type="PROSITE" id="PS01050">
    <property type="entry name" value="YJEF_C_2"/>
    <property type="match status" value="1"/>
</dbReference>
<evidence type="ECO:0000256" key="14">
    <source>
        <dbReference type="ARBA" id="ARBA00025153"/>
    </source>
</evidence>
<dbReference type="Pfam" id="PF01256">
    <property type="entry name" value="Carb_kinase"/>
    <property type="match status" value="1"/>
</dbReference>
<dbReference type="Gene3D" id="3.40.1190.20">
    <property type="match status" value="1"/>
</dbReference>
<evidence type="ECO:0000313" key="23">
    <source>
        <dbReference type="Proteomes" id="UP000028607"/>
    </source>
</evidence>
<keyword evidence="7 17" id="KW-0067">ATP-binding</keyword>
<dbReference type="Pfam" id="PF03853">
    <property type="entry name" value="YjeF_N"/>
    <property type="match status" value="1"/>
</dbReference>
<evidence type="ECO:0000256" key="15">
    <source>
        <dbReference type="ARBA" id="ARBA00048238"/>
    </source>
</evidence>
<evidence type="ECO:0000313" key="22">
    <source>
        <dbReference type="EMBL" id="KFE36355.1"/>
    </source>
</evidence>
<dbReference type="EMBL" id="AQRC01000002">
    <property type="protein sequence ID" value="KFE36355.1"/>
    <property type="molecule type" value="Genomic_DNA"/>
</dbReference>
<evidence type="ECO:0000259" key="20">
    <source>
        <dbReference type="PROSITE" id="PS51383"/>
    </source>
</evidence>
<keyword evidence="23" id="KW-1185">Reference proteome</keyword>
<comment type="similarity">
    <text evidence="17">Belongs to the NnrD/CARKD family.</text>
</comment>
<protein>
    <recommendedName>
        <fullName evidence="19">Bifunctional NAD(P)H-hydrate repair enzyme</fullName>
    </recommendedName>
    <alternativeName>
        <fullName evidence="19">Nicotinamide nucleotide repair protein</fullName>
    </alternativeName>
    <domain>
        <recommendedName>
            <fullName evidence="19">ADP-dependent (S)-NAD(P)H-hydrate dehydratase</fullName>
            <ecNumber evidence="19">4.2.1.136</ecNumber>
        </recommendedName>
        <alternativeName>
            <fullName evidence="19">ADP-dependent NAD(P)HX dehydratase</fullName>
        </alternativeName>
    </domain>
    <domain>
        <recommendedName>
            <fullName evidence="19">NAD(P)H-hydrate epimerase</fullName>
            <ecNumber evidence="19">5.1.99.6</ecNumber>
        </recommendedName>
    </domain>
</protein>
<dbReference type="GO" id="GO:0052855">
    <property type="term" value="F:ADP-dependent NAD(P)H-hydrate dehydratase activity"/>
    <property type="evidence" value="ECO:0007669"/>
    <property type="project" value="UniProtKB-UniRule"/>
</dbReference>
<evidence type="ECO:0000256" key="2">
    <source>
        <dbReference type="ARBA" id="ARBA00000909"/>
    </source>
</evidence>
<feature type="binding site" evidence="17">
    <location>
        <position position="464"/>
    </location>
    <ligand>
        <name>AMP</name>
        <dbReference type="ChEBI" id="CHEBI:456215"/>
    </ligand>
</feature>
<evidence type="ECO:0000256" key="16">
    <source>
        <dbReference type="ARBA" id="ARBA00049209"/>
    </source>
</evidence>
<dbReference type="AlphaFoldDB" id="A0A085U058"/>
<dbReference type="GO" id="GO:0005524">
    <property type="term" value="F:ATP binding"/>
    <property type="evidence" value="ECO:0007669"/>
    <property type="project" value="UniProtKB-UniRule"/>
</dbReference>
<feature type="binding site" evidence="17">
    <location>
        <position position="388"/>
    </location>
    <ligand>
        <name>(6S)-NADPHX</name>
        <dbReference type="ChEBI" id="CHEBI:64076"/>
    </ligand>
</feature>
<keyword evidence="6 17" id="KW-0547">Nucleotide-binding</keyword>
<feature type="binding site" evidence="17">
    <location>
        <begin position="431"/>
        <end position="435"/>
    </location>
    <ligand>
        <name>AMP</name>
        <dbReference type="ChEBI" id="CHEBI:456215"/>
    </ligand>
</feature>
<dbReference type="GO" id="GO:0110051">
    <property type="term" value="P:metabolite repair"/>
    <property type="evidence" value="ECO:0007669"/>
    <property type="project" value="TreeGrafter"/>
</dbReference>
<feature type="binding site" evidence="17">
    <location>
        <position position="275"/>
    </location>
    <ligand>
        <name>(6S)-NADPHX</name>
        <dbReference type="ChEBI" id="CHEBI:64076"/>
    </ligand>
</feature>